<evidence type="ECO:0000313" key="3">
    <source>
        <dbReference type="Proteomes" id="UP001233172"/>
    </source>
</evidence>
<dbReference type="Proteomes" id="UP001233172">
    <property type="component" value="Unassembled WGS sequence"/>
</dbReference>
<protein>
    <submittedName>
        <fullName evidence="2">Uncharacterized protein</fullName>
    </submittedName>
</protein>
<name>A0AAD8AYL0_BIOPF</name>
<organism evidence="2 3">
    <name type="scientific">Biomphalaria pfeifferi</name>
    <name type="common">Bloodfluke planorb</name>
    <name type="synonym">Freshwater snail</name>
    <dbReference type="NCBI Taxonomy" id="112525"/>
    <lineage>
        <taxon>Eukaryota</taxon>
        <taxon>Metazoa</taxon>
        <taxon>Spiralia</taxon>
        <taxon>Lophotrochozoa</taxon>
        <taxon>Mollusca</taxon>
        <taxon>Gastropoda</taxon>
        <taxon>Heterobranchia</taxon>
        <taxon>Euthyneura</taxon>
        <taxon>Panpulmonata</taxon>
        <taxon>Hygrophila</taxon>
        <taxon>Lymnaeoidea</taxon>
        <taxon>Planorbidae</taxon>
        <taxon>Biomphalaria</taxon>
    </lineage>
</organism>
<accession>A0AAD8AYL0</accession>
<keyword evidence="3" id="KW-1185">Reference proteome</keyword>
<reference evidence="2" key="1">
    <citation type="journal article" date="2023" name="PLoS Negl. Trop. Dis.">
        <title>A genome sequence for Biomphalaria pfeifferi, the major vector snail for the human-infecting parasite Schistosoma mansoni.</title>
        <authorList>
            <person name="Bu L."/>
            <person name="Lu L."/>
            <person name="Laidemitt M.R."/>
            <person name="Zhang S.M."/>
            <person name="Mutuku M."/>
            <person name="Mkoji G."/>
            <person name="Steinauer M."/>
            <person name="Loker E.S."/>
        </authorList>
    </citation>
    <scope>NUCLEOTIDE SEQUENCE</scope>
    <source>
        <strain evidence="2">KasaAsao</strain>
    </source>
</reference>
<evidence type="ECO:0000256" key="1">
    <source>
        <dbReference type="SAM" id="MobiDB-lite"/>
    </source>
</evidence>
<comment type="caution">
    <text evidence="2">The sequence shown here is derived from an EMBL/GenBank/DDBJ whole genome shotgun (WGS) entry which is preliminary data.</text>
</comment>
<sequence>MASSSLRSDPQNWLIGKPISLLSTARLPRMLDVLQLLQFHHLTEGRTLPESYKMTCDAAICIWMRARIPTQRVDSCVRKLSKLHQNYLALKVHRTRKRESDRMKEDMFKGDLQELFDIATKDVMTEIQNEEDREFLRMQREDTFSCSMTGVDVKTASKESRKRQREEKERKVKMRYEERMTKGFNETEGELSSLTSNSESEEDEEYQPTQTQPCTPTTSTSTDSTPGASSSKKKVKNIFQSPEVVGDLDRVCLPDRGAVFVAGAVAQALGHDISEITLSRSSIRRSRIKERQRAAAMDEKEFSLAGPLLLHWDGKILPDIDGSKENVDRIAVIVTGNGQEKLLGIPKMDRGTGEAQVNACIEVIEKWNLRSQIKGLVFDTTASNTGLHKGACVGIEEALGTEMVWIACRHHVMEVVLSNVFKSLFGPTEGPSTALFQRFQKQWPSMNQDAYSTASDELFQDPILKNMRQEMLVYLPGALEKKHPRDDYQEFLRLSFWFLGGHKDKEKFRAPGPTHHARWMAKAIYALKIFLFKTQFKLTVRESQNITHLALFVSLVYVKQWNEAPLAIRAPLNDIEFLSNLKTYPNKTVASKAHEAFSRHLWFLSEHLVGIALLDDRVSASIKEKMVQNLLRPALADIPRRVKLTSESEQLKLEDLVTERTTSFFDVLMEEGKEKSQTFLKKPPGQWTSDPVFKKFYELAAHMTVVNDVAERGISLIEKYNDTLTKNEEQKQFILRLVANHRRNFPTPSKTSLMSSS</sequence>
<dbReference type="PANTHER" id="PTHR46113:SF1">
    <property type="entry name" value="PEPTIDASE M17 LEUCYL AMINOPEPTIDASE N-TERMINAL DOMAIN-CONTAINING PROTEIN"/>
    <property type="match status" value="1"/>
</dbReference>
<feature type="compositionally biased region" description="Basic and acidic residues" evidence="1">
    <location>
        <begin position="155"/>
        <end position="181"/>
    </location>
</feature>
<reference evidence="2" key="2">
    <citation type="submission" date="2023-04" db="EMBL/GenBank/DDBJ databases">
        <authorList>
            <person name="Bu L."/>
            <person name="Lu L."/>
            <person name="Laidemitt M.R."/>
            <person name="Zhang S.M."/>
            <person name="Mutuku M."/>
            <person name="Mkoji G."/>
            <person name="Steinauer M."/>
            <person name="Loker E.S."/>
        </authorList>
    </citation>
    <scope>NUCLEOTIDE SEQUENCE</scope>
    <source>
        <strain evidence="2">KasaAsao</strain>
        <tissue evidence="2">Whole Snail</tissue>
    </source>
</reference>
<feature type="compositionally biased region" description="Low complexity" evidence="1">
    <location>
        <begin position="207"/>
        <end position="230"/>
    </location>
</feature>
<gene>
    <name evidence="2" type="ORF">Bpfe_025778</name>
</gene>
<dbReference type="PANTHER" id="PTHR46113">
    <property type="entry name" value="SNAC DOMAIN-CONTAINING PROTEIN"/>
    <property type="match status" value="1"/>
</dbReference>
<dbReference type="EMBL" id="JASAOG010000191">
    <property type="protein sequence ID" value="KAK0044833.1"/>
    <property type="molecule type" value="Genomic_DNA"/>
</dbReference>
<dbReference type="AlphaFoldDB" id="A0AAD8AYL0"/>
<feature type="region of interest" description="Disordered" evidence="1">
    <location>
        <begin position="148"/>
        <end position="235"/>
    </location>
</feature>
<proteinExistence type="predicted"/>
<evidence type="ECO:0000313" key="2">
    <source>
        <dbReference type="EMBL" id="KAK0044833.1"/>
    </source>
</evidence>